<reference evidence="1 2" key="1">
    <citation type="submission" date="2019-09" db="EMBL/GenBank/DDBJ databases">
        <authorList>
            <person name="Criscuolo A."/>
        </authorList>
    </citation>
    <scope>NUCLEOTIDE SEQUENCE [LARGE SCALE GENOMIC DNA]</scope>
    <source>
        <strain evidence="2">3(2)</strain>
    </source>
</reference>
<dbReference type="RefSeq" id="WP_267902493.1">
    <property type="nucleotide sequence ID" value="NZ_CABVOU010000033.1"/>
</dbReference>
<organism evidence="1 2">
    <name type="scientific">Halomonas lysinitropha</name>
    <dbReference type="NCBI Taxonomy" id="2607506"/>
    <lineage>
        <taxon>Bacteria</taxon>
        <taxon>Pseudomonadati</taxon>
        <taxon>Pseudomonadota</taxon>
        <taxon>Gammaproteobacteria</taxon>
        <taxon>Oceanospirillales</taxon>
        <taxon>Halomonadaceae</taxon>
        <taxon>Halomonas</taxon>
    </lineage>
</organism>
<keyword evidence="2" id="KW-1185">Reference proteome</keyword>
<sequence length="41" mass="4579">MTMIRHTQPACRDASIGTGREGVRGYWFGYWFIAGVPTAMS</sequence>
<evidence type="ECO:0000313" key="2">
    <source>
        <dbReference type="Proteomes" id="UP000326725"/>
    </source>
</evidence>
<evidence type="ECO:0000313" key="1">
    <source>
        <dbReference type="EMBL" id="VVZ95858.1"/>
    </source>
</evidence>
<dbReference type="Proteomes" id="UP000326725">
    <property type="component" value="Unassembled WGS sequence"/>
</dbReference>
<dbReference type="AlphaFoldDB" id="A0A5K1I6R2"/>
<gene>
    <name evidence="1" type="ORF">HALO32_01938</name>
</gene>
<accession>A0A5K1I6R2</accession>
<protein>
    <submittedName>
        <fullName evidence="1">Uncharacterized protein</fullName>
    </submittedName>
</protein>
<proteinExistence type="predicted"/>
<name>A0A5K1I6R2_9GAMM</name>
<dbReference type="EMBL" id="CABVOU010000033">
    <property type="protein sequence ID" value="VVZ95858.1"/>
    <property type="molecule type" value="Genomic_DNA"/>
</dbReference>